<evidence type="ECO:0000256" key="6">
    <source>
        <dbReference type="SAM" id="SignalP"/>
    </source>
</evidence>
<organism evidence="8 9">
    <name type="scientific">Paramecium octaurelia</name>
    <dbReference type="NCBI Taxonomy" id="43137"/>
    <lineage>
        <taxon>Eukaryota</taxon>
        <taxon>Sar</taxon>
        <taxon>Alveolata</taxon>
        <taxon>Ciliophora</taxon>
        <taxon>Intramacronucleata</taxon>
        <taxon>Oligohymenophorea</taxon>
        <taxon>Peniculida</taxon>
        <taxon>Parameciidae</taxon>
        <taxon>Paramecium</taxon>
    </lineage>
</organism>
<accession>A0A8S1UX02</accession>
<dbReference type="InterPro" id="IPR029405">
    <property type="entry name" value="APCDD1_dom"/>
</dbReference>
<reference evidence="8" key="1">
    <citation type="submission" date="2021-01" db="EMBL/GenBank/DDBJ databases">
        <authorList>
            <consortium name="Genoscope - CEA"/>
            <person name="William W."/>
        </authorList>
    </citation>
    <scope>NUCLEOTIDE SEQUENCE</scope>
</reference>
<protein>
    <recommendedName>
        <fullName evidence="7">APCDD1 domain-containing protein</fullName>
    </recommendedName>
</protein>
<dbReference type="OrthoDB" id="295402at2759"/>
<keyword evidence="3 6" id="KW-0732">Signal</keyword>
<dbReference type="GO" id="GO:0017147">
    <property type="term" value="F:Wnt-protein binding"/>
    <property type="evidence" value="ECO:0007669"/>
    <property type="project" value="InterPro"/>
</dbReference>
<feature type="signal peptide" evidence="6">
    <location>
        <begin position="1"/>
        <end position="23"/>
    </location>
</feature>
<dbReference type="OMA" id="DYLYMGE"/>
<dbReference type="GO" id="GO:0030178">
    <property type="term" value="P:negative regulation of Wnt signaling pathway"/>
    <property type="evidence" value="ECO:0007669"/>
    <property type="project" value="InterPro"/>
</dbReference>
<keyword evidence="9" id="KW-1185">Reference proteome</keyword>
<dbReference type="Proteomes" id="UP000683925">
    <property type="component" value="Unassembled WGS sequence"/>
</dbReference>
<dbReference type="Pfam" id="PF14921">
    <property type="entry name" value="APCDDC"/>
    <property type="match status" value="1"/>
</dbReference>
<dbReference type="PANTHER" id="PTHR31021:SF1">
    <property type="entry name" value="CHROMOSOME UNDETERMINED SCAFFOLD_56, WHOLE GENOME SHOTGUN SEQUENCE"/>
    <property type="match status" value="1"/>
</dbReference>
<sequence>MFRKTYLTKTILTITIVLNVVTSQTLDDIKSQIVNDWQSIALELVPTSQGDQVQPEYKRRQWNFTSDSEFTASIETFMDKSGQIKKLTFSGQGEITYQGASDVISGAFLCQITFSKQALVTLHTDDLVTAFNGAQQGKDGVTWVKDKSQDITTVAVPAMGKQSNSPFLSYDLVYIRDDYLYMGEVDVFGTHASADNPPKGLSAPLILNPDPETSLTLDELKQSILGGQWTSLTKEVRPGLNNQAKLMTTFQTRTLTFLSELEFSLVLTSYSGYGQSSALMAMEVVGPYEWEEDASQVVAGAQFAKFSMTQMYITPMSDEITANLNQGLPQGMDPFKTNQKVNMTGKDFPALGLSSGSSMYENDMVYQRQNRLFLEARPVDGGMLQPKERRTYSLQRDLIDTSRSSFNGFLILNLIMVILLV</sequence>
<keyword evidence="5" id="KW-0325">Glycoprotein</keyword>
<evidence type="ECO:0000256" key="3">
    <source>
        <dbReference type="ARBA" id="ARBA00022729"/>
    </source>
</evidence>
<feature type="domain" description="APCDD1" evidence="7">
    <location>
        <begin position="202"/>
        <end position="421"/>
    </location>
</feature>
<proteinExistence type="predicted"/>
<dbReference type="GO" id="GO:0005886">
    <property type="term" value="C:plasma membrane"/>
    <property type="evidence" value="ECO:0007669"/>
    <property type="project" value="InterPro"/>
</dbReference>
<dbReference type="AlphaFoldDB" id="A0A8S1UX02"/>
<dbReference type="SMART" id="SM01352">
    <property type="entry name" value="APCDDC"/>
    <property type="match status" value="1"/>
</dbReference>
<evidence type="ECO:0000256" key="4">
    <source>
        <dbReference type="ARBA" id="ARBA00023136"/>
    </source>
</evidence>
<feature type="chain" id="PRO_5035929542" description="APCDD1 domain-containing protein" evidence="6">
    <location>
        <begin position="24"/>
        <end position="421"/>
    </location>
</feature>
<dbReference type="PANTHER" id="PTHR31021">
    <property type="entry name" value="ADENOMATOSIS POLYPOSIS COLI DOWN-REGULATED 1"/>
    <property type="match status" value="1"/>
</dbReference>
<evidence type="ECO:0000256" key="1">
    <source>
        <dbReference type="ARBA" id="ARBA00004167"/>
    </source>
</evidence>
<evidence type="ECO:0000259" key="7">
    <source>
        <dbReference type="SMART" id="SM01352"/>
    </source>
</evidence>
<comment type="caution">
    <text evidence="8">The sequence shown here is derived from an EMBL/GenBank/DDBJ whole genome shotgun (WGS) entry which is preliminary data.</text>
</comment>
<gene>
    <name evidence="8" type="ORF">POCTA_138.1.T0540053</name>
</gene>
<dbReference type="EMBL" id="CAJJDP010000054">
    <property type="protein sequence ID" value="CAD8169648.1"/>
    <property type="molecule type" value="Genomic_DNA"/>
</dbReference>
<evidence type="ECO:0000313" key="9">
    <source>
        <dbReference type="Proteomes" id="UP000683925"/>
    </source>
</evidence>
<keyword evidence="4" id="KW-0472">Membrane</keyword>
<dbReference type="InterPro" id="IPR042425">
    <property type="entry name" value="APCDD1"/>
</dbReference>
<name>A0A8S1UX02_PAROT</name>
<evidence type="ECO:0000256" key="2">
    <source>
        <dbReference type="ARBA" id="ARBA00022692"/>
    </source>
</evidence>
<evidence type="ECO:0000256" key="5">
    <source>
        <dbReference type="ARBA" id="ARBA00023180"/>
    </source>
</evidence>
<comment type="subcellular location">
    <subcellularLocation>
        <location evidence="1">Membrane</location>
        <topology evidence="1">Single-pass membrane protein</topology>
    </subcellularLocation>
</comment>
<evidence type="ECO:0000313" key="8">
    <source>
        <dbReference type="EMBL" id="CAD8169648.1"/>
    </source>
</evidence>
<keyword evidence="2" id="KW-0812">Transmembrane</keyword>